<name>A0A5C7FVQ6_9BACT</name>
<feature type="transmembrane region" description="Helical" evidence="1">
    <location>
        <begin position="91"/>
        <end position="111"/>
    </location>
</feature>
<feature type="transmembrane region" description="Helical" evidence="1">
    <location>
        <begin position="171"/>
        <end position="193"/>
    </location>
</feature>
<dbReference type="SMART" id="SM00014">
    <property type="entry name" value="acidPPc"/>
    <property type="match status" value="1"/>
</dbReference>
<feature type="transmembrane region" description="Helical" evidence="1">
    <location>
        <begin position="199"/>
        <end position="216"/>
    </location>
</feature>
<keyword evidence="4" id="KW-1185">Reference proteome</keyword>
<evidence type="ECO:0000259" key="2">
    <source>
        <dbReference type="SMART" id="SM00014"/>
    </source>
</evidence>
<dbReference type="InterPro" id="IPR036938">
    <property type="entry name" value="PAP2/HPO_sf"/>
</dbReference>
<dbReference type="Pfam" id="PF01569">
    <property type="entry name" value="PAP2"/>
    <property type="match status" value="1"/>
</dbReference>
<evidence type="ECO:0000313" key="3">
    <source>
        <dbReference type="EMBL" id="TXF90425.1"/>
    </source>
</evidence>
<proteinExistence type="predicted"/>
<dbReference type="InterPro" id="IPR000326">
    <property type="entry name" value="PAP2/HPO"/>
</dbReference>
<dbReference type="Proteomes" id="UP000321907">
    <property type="component" value="Unassembled WGS sequence"/>
</dbReference>
<comment type="caution">
    <text evidence="3">The sequence shown here is derived from an EMBL/GenBank/DDBJ whole genome shotgun (WGS) entry which is preliminary data.</text>
</comment>
<dbReference type="EMBL" id="VOXD01000007">
    <property type="protein sequence ID" value="TXF90425.1"/>
    <property type="molecule type" value="Genomic_DNA"/>
</dbReference>
<keyword evidence="1" id="KW-0812">Transmembrane</keyword>
<keyword evidence="1" id="KW-0472">Membrane</keyword>
<evidence type="ECO:0000256" key="1">
    <source>
        <dbReference type="SAM" id="Phobius"/>
    </source>
</evidence>
<dbReference type="Gene3D" id="1.20.144.10">
    <property type="entry name" value="Phosphatidic acid phosphatase type 2/haloperoxidase"/>
    <property type="match status" value="1"/>
</dbReference>
<sequence>MSTLPPDSKAERSIVRLFRNNWLFIGGTLLYLIYNAIMLLSRNQGDTLVAINKMRTPFWDVFFKIGTHFAEPEAYLLAIIMVTAFSYRKGIFIVLTGVFAGVTAGTLKIIFAQARPMRWFFDNYEEIWHSLNLFEEEWRSWDAGSSFPSGHATSAFALYSFLAFNARRGKLSISAFCFLLATMVAFSRMYLLFHFLRDVTVGAALGLCLGAVVYYIQKSSFPDHKWIDNGWLSYFRKS</sequence>
<organism evidence="3 4">
    <name type="scientific">Neolewinella aurantiaca</name>
    <dbReference type="NCBI Taxonomy" id="2602767"/>
    <lineage>
        <taxon>Bacteria</taxon>
        <taxon>Pseudomonadati</taxon>
        <taxon>Bacteroidota</taxon>
        <taxon>Saprospiria</taxon>
        <taxon>Saprospirales</taxon>
        <taxon>Lewinellaceae</taxon>
        <taxon>Neolewinella</taxon>
    </lineage>
</organism>
<dbReference type="PANTHER" id="PTHR14969">
    <property type="entry name" value="SPHINGOSINE-1-PHOSPHATE PHOSPHOHYDROLASE"/>
    <property type="match status" value="1"/>
</dbReference>
<dbReference type="SUPFAM" id="SSF48317">
    <property type="entry name" value="Acid phosphatase/Vanadium-dependent haloperoxidase"/>
    <property type="match status" value="1"/>
</dbReference>
<feature type="domain" description="Phosphatidic acid phosphatase type 2/haloperoxidase" evidence="2">
    <location>
        <begin position="89"/>
        <end position="214"/>
    </location>
</feature>
<dbReference type="OrthoDB" id="9773582at2"/>
<gene>
    <name evidence="3" type="ORF">FUA23_06445</name>
</gene>
<accession>A0A5C7FVQ6</accession>
<dbReference type="AlphaFoldDB" id="A0A5C7FVQ6"/>
<feature type="transmembrane region" description="Helical" evidence="1">
    <location>
        <begin position="20"/>
        <end position="40"/>
    </location>
</feature>
<evidence type="ECO:0000313" key="4">
    <source>
        <dbReference type="Proteomes" id="UP000321907"/>
    </source>
</evidence>
<dbReference type="RefSeq" id="WP_147929907.1">
    <property type="nucleotide sequence ID" value="NZ_VOXD01000007.1"/>
</dbReference>
<dbReference type="PANTHER" id="PTHR14969:SF13">
    <property type="entry name" value="AT30094P"/>
    <property type="match status" value="1"/>
</dbReference>
<reference evidence="3 4" key="1">
    <citation type="submission" date="2019-08" db="EMBL/GenBank/DDBJ databases">
        <title>Lewinella sp. strain SSH13 Genome sequencing and assembly.</title>
        <authorList>
            <person name="Kim I."/>
        </authorList>
    </citation>
    <scope>NUCLEOTIDE SEQUENCE [LARGE SCALE GENOMIC DNA]</scope>
    <source>
        <strain evidence="3 4">SSH13</strain>
    </source>
</reference>
<protein>
    <submittedName>
        <fullName evidence="3">Phosphatase PAP2 family protein</fullName>
    </submittedName>
</protein>
<keyword evidence="1" id="KW-1133">Transmembrane helix</keyword>